<keyword evidence="2" id="KW-1185">Reference proteome</keyword>
<dbReference type="Gene3D" id="3.30.870.10">
    <property type="entry name" value="Endonuclease Chain A"/>
    <property type="match status" value="1"/>
</dbReference>
<dbReference type="EMBL" id="VORB01000009">
    <property type="protein sequence ID" value="TXC76927.1"/>
    <property type="molecule type" value="Genomic_DNA"/>
</dbReference>
<reference evidence="1 2" key="1">
    <citation type="submission" date="2019-08" db="EMBL/GenBank/DDBJ databases">
        <title>Genome of Luteibaculum oceani JCM 18817.</title>
        <authorList>
            <person name="Bowman J.P."/>
        </authorList>
    </citation>
    <scope>NUCLEOTIDE SEQUENCE [LARGE SCALE GENOMIC DNA]</scope>
    <source>
        <strain evidence="1 2">JCM 18817</strain>
    </source>
</reference>
<gene>
    <name evidence="1" type="ORF">FRX97_09935</name>
</gene>
<dbReference type="OrthoDB" id="5500241at2"/>
<proteinExistence type="predicted"/>
<evidence type="ECO:0000313" key="2">
    <source>
        <dbReference type="Proteomes" id="UP000321168"/>
    </source>
</evidence>
<dbReference type="AlphaFoldDB" id="A0A5C6UUD3"/>
<evidence type="ECO:0000313" key="1">
    <source>
        <dbReference type="EMBL" id="TXC76927.1"/>
    </source>
</evidence>
<protein>
    <recommendedName>
        <fullName evidence="3">Phospholipase D-like domain-containing protein</fullName>
    </recommendedName>
</protein>
<organism evidence="1 2">
    <name type="scientific">Luteibaculum oceani</name>
    <dbReference type="NCBI Taxonomy" id="1294296"/>
    <lineage>
        <taxon>Bacteria</taxon>
        <taxon>Pseudomonadati</taxon>
        <taxon>Bacteroidota</taxon>
        <taxon>Flavobacteriia</taxon>
        <taxon>Flavobacteriales</taxon>
        <taxon>Luteibaculaceae</taxon>
        <taxon>Luteibaculum</taxon>
    </lineage>
</organism>
<name>A0A5C6UUD3_9FLAO</name>
<dbReference type="RefSeq" id="WP_147015065.1">
    <property type="nucleotide sequence ID" value="NZ_VORB01000009.1"/>
</dbReference>
<sequence length="287" mass="33839">MSKFLTGNDLDNAIYDTIWEADRILMIVSPFIKLDDYFKKLFDRHLNNHKLHIIIVFGKNQNNVRRSLSKRDFDYFKQFQNISIIYVPNLHAKYYGNEKQGIITSINLYDHSFKNNIEFGVFSEQNIFGKLKPNADNDAWNKCREIADTNEVVFIKRPVYHTKKLLVTLSKNFVTSEVIVDHTKNYYSSGHTFETETKKLPDFPLEIERESEDLKRPTRVRKEAQNPSIGYCIRTGKKIRYNPKEPLSKTAWLSWNEYRNPDYPEKYCHKTGKKSFGKTSMSNPILE</sequence>
<dbReference type="Proteomes" id="UP000321168">
    <property type="component" value="Unassembled WGS sequence"/>
</dbReference>
<evidence type="ECO:0008006" key="3">
    <source>
        <dbReference type="Google" id="ProtNLM"/>
    </source>
</evidence>
<accession>A0A5C6UUD3</accession>
<comment type="caution">
    <text evidence="1">The sequence shown here is derived from an EMBL/GenBank/DDBJ whole genome shotgun (WGS) entry which is preliminary data.</text>
</comment>
<dbReference type="SUPFAM" id="SSF56024">
    <property type="entry name" value="Phospholipase D/nuclease"/>
    <property type="match status" value="1"/>
</dbReference>